<dbReference type="EMBL" id="CAJPIJ010000129">
    <property type="protein sequence ID" value="CAG1983271.1"/>
    <property type="molecule type" value="Genomic_DNA"/>
</dbReference>
<gene>
    <name evidence="3" type="ORF">FUG_LOCUS18728</name>
    <name evidence="2" type="ORF">MDCFG202_LOCUS232332</name>
</gene>
<evidence type="ECO:0000313" key="3">
    <source>
        <dbReference type="EMBL" id="VIO52303.1"/>
    </source>
</evidence>
<dbReference type="Proteomes" id="UP000746612">
    <property type="component" value="Unassembled WGS sequence"/>
</dbReference>
<evidence type="ECO:0000313" key="2">
    <source>
        <dbReference type="EMBL" id="CAG1983271.1"/>
    </source>
</evidence>
<protein>
    <submittedName>
        <fullName evidence="3">Uncharacterized protein</fullName>
    </submittedName>
</protein>
<name>A0A4E9D1U7_GIBZA</name>
<proteinExistence type="predicted"/>
<evidence type="ECO:0000256" key="1">
    <source>
        <dbReference type="SAM" id="MobiDB-lite"/>
    </source>
</evidence>
<dbReference type="EMBL" id="CAAKMV010000022">
    <property type="protein sequence ID" value="VIO52303.1"/>
    <property type="molecule type" value="Genomic_DNA"/>
</dbReference>
<sequence length="217" mass="22816">MILLWDEKEPFGGYSQSHVALADENKSVVMKSHVPIALSLLGLTSLCAAANTESGYLATITLVPTASGAAAFDLEGKRAECFQSCYKTYGNFNSCSKGGLEKCWCNESVDWVEREEDCVWSICGPSAYNEYATVLSRVCETVTASDNQAVETGSTASAETTSAPETTEPLASDSGSRTTSSEAATATSAEPNGGLKMTSSVGVVCAISMLQLVILVF</sequence>
<organism evidence="3">
    <name type="scientific">Gibberella zeae</name>
    <name type="common">Wheat head blight fungus</name>
    <name type="synonym">Fusarium graminearum</name>
    <dbReference type="NCBI Taxonomy" id="5518"/>
    <lineage>
        <taxon>Eukaryota</taxon>
        <taxon>Fungi</taxon>
        <taxon>Dikarya</taxon>
        <taxon>Ascomycota</taxon>
        <taxon>Pezizomycotina</taxon>
        <taxon>Sordariomycetes</taxon>
        <taxon>Hypocreomycetidae</taxon>
        <taxon>Hypocreales</taxon>
        <taxon>Nectriaceae</taxon>
        <taxon>Fusarium</taxon>
    </lineage>
</organism>
<feature type="compositionally biased region" description="Low complexity" evidence="1">
    <location>
        <begin position="176"/>
        <end position="190"/>
    </location>
</feature>
<feature type="compositionally biased region" description="Low complexity" evidence="1">
    <location>
        <begin position="154"/>
        <end position="169"/>
    </location>
</feature>
<reference evidence="3" key="1">
    <citation type="submission" date="2019-04" db="EMBL/GenBank/DDBJ databases">
        <authorList>
            <person name="Melise S."/>
            <person name="Noan J."/>
            <person name="Okalmin O."/>
        </authorList>
    </citation>
    <scope>NUCLEOTIDE SEQUENCE</scope>
    <source>
        <strain evidence="3">FN9</strain>
    </source>
</reference>
<accession>A0A4E9D1U7</accession>
<dbReference type="AlphaFoldDB" id="A0A4E9D1U7"/>
<feature type="region of interest" description="Disordered" evidence="1">
    <location>
        <begin position="150"/>
        <end position="192"/>
    </location>
</feature>
<reference evidence="2" key="2">
    <citation type="submission" date="2021-03" db="EMBL/GenBank/DDBJ databases">
        <authorList>
            <person name="Alouane T."/>
            <person name="Langin T."/>
            <person name="Bonhomme L."/>
        </authorList>
    </citation>
    <scope>NUCLEOTIDE SEQUENCE</scope>
    <source>
        <strain evidence="2">MDC_Fg202</strain>
    </source>
</reference>